<dbReference type="EMBL" id="QZAV01000163">
    <property type="protein sequence ID" value="THX36577.1"/>
    <property type="molecule type" value="Genomic_DNA"/>
</dbReference>
<comment type="caution">
    <text evidence="2">The sequence shown here is derived from an EMBL/GenBank/DDBJ whole genome shotgun (WGS) entry which is preliminary data.</text>
</comment>
<accession>A0A4S9ES52</accession>
<evidence type="ECO:0000256" key="1">
    <source>
        <dbReference type="SAM" id="MobiDB-lite"/>
    </source>
</evidence>
<evidence type="ECO:0000313" key="2">
    <source>
        <dbReference type="EMBL" id="THX36577.1"/>
    </source>
</evidence>
<gene>
    <name evidence="2" type="ORF">D6D10_06548</name>
</gene>
<dbReference type="AlphaFoldDB" id="A0A4S9ES52"/>
<reference evidence="2 3" key="1">
    <citation type="submission" date="2018-10" db="EMBL/GenBank/DDBJ databases">
        <title>Fifty Aureobasidium pullulans genomes reveal a recombining polyextremotolerant generalist.</title>
        <authorList>
            <person name="Gostincar C."/>
            <person name="Turk M."/>
            <person name="Zajc J."/>
            <person name="Gunde-Cimerman N."/>
        </authorList>
    </citation>
    <scope>NUCLEOTIDE SEQUENCE [LARGE SCALE GENOMIC DNA]</scope>
    <source>
        <strain evidence="2 3">EXF-9785</strain>
    </source>
</reference>
<protein>
    <submittedName>
        <fullName evidence="2">Uncharacterized protein</fullName>
    </submittedName>
</protein>
<feature type="compositionally biased region" description="Low complexity" evidence="1">
    <location>
        <begin position="7"/>
        <end position="18"/>
    </location>
</feature>
<organism evidence="2 3">
    <name type="scientific">Aureobasidium pullulans</name>
    <name type="common">Black yeast</name>
    <name type="synonym">Pullularia pullulans</name>
    <dbReference type="NCBI Taxonomy" id="5580"/>
    <lineage>
        <taxon>Eukaryota</taxon>
        <taxon>Fungi</taxon>
        <taxon>Dikarya</taxon>
        <taxon>Ascomycota</taxon>
        <taxon>Pezizomycotina</taxon>
        <taxon>Dothideomycetes</taxon>
        <taxon>Dothideomycetidae</taxon>
        <taxon>Dothideales</taxon>
        <taxon>Saccotheciaceae</taxon>
        <taxon>Aureobasidium</taxon>
    </lineage>
</organism>
<feature type="region of interest" description="Disordered" evidence="1">
    <location>
        <begin position="1"/>
        <end position="58"/>
    </location>
</feature>
<dbReference type="Proteomes" id="UP000308953">
    <property type="component" value="Unassembled WGS sequence"/>
</dbReference>
<evidence type="ECO:0000313" key="3">
    <source>
        <dbReference type="Proteomes" id="UP000308953"/>
    </source>
</evidence>
<sequence length="122" mass="13564">MSGGAGSPVNPSSNASSPYEYDLLLRRSPRVGSASRGRDVAPTYTPEHISLADRTRRPYAVGPKECERRCREFEAATKAKRLVEAAELVEEERRTAKRGRRLSRGDPPIKPFLCSCMCQLAR</sequence>
<proteinExistence type="predicted"/>
<name>A0A4S9ES52_AURPU</name>